<gene>
    <name evidence="4" type="ORF">CVM52_12500</name>
</gene>
<dbReference type="PANTHER" id="PTHR11748">
    <property type="entry name" value="D-LACTATE DEHYDROGENASE"/>
    <property type="match status" value="1"/>
</dbReference>
<dbReference type="OrthoDB" id="9811557at2"/>
<evidence type="ECO:0000259" key="3">
    <source>
        <dbReference type="PROSITE" id="PS51387"/>
    </source>
</evidence>
<evidence type="ECO:0000313" key="5">
    <source>
        <dbReference type="Proteomes" id="UP000231553"/>
    </source>
</evidence>
<feature type="domain" description="FAD-binding PCMH-type" evidence="3">
    <location>
        <begin position="1"/>
        <end position="172"/>
    </location>
</feature>
<reference evidence="4 5" key="1">
    <citation type="journal article" date="2018" name="Int. J. Syst. Evol. Microbiol.">
        <title>Pseudooceanicola lipolyticus sp. nov., a marine alphaproteobacterium, reclassification of Oceanicola flagellatus as Pseudooceanicola flagellatus comb. nov. and emended description of the genus Pseudooceanicola.</title>
        <authorList>
            <person name="Huang M.-M."/>
            <person name="Guo L.-L."/>
            <person name="Wu Y.-H."/>
            <person name="Lai Q.-L."/>
            <person name="Shao Z.-Z."/>
            <person name="Wang C.-S."/>
            <person name="Wu M."/>
            <person name="Xu X.-W."/>
        </authorList>
    </citation>
    <scope>NUCLEOTIDE SEQUENCE [LARGE SCALE GENOMIC DNA]</scope>
    <source>
        <strain evidence="4 5">157</strain>
    </source>
</reference>
<name>A0A2M8J0Q9_9RHOB</name>
<dbReference type="InterPro" id="IPR006094">
    <property type="entry name" value="Oxid_FAD_bind_N"/>
</dbReference>
<dbReference type="AlphaFoldDB" id="A0A2M8J0Q9"/>
<evidence type="ECO:0000256" key="2">
    <source>
        <dbReference type="ARBA" id="ARBA00022827"/>
    </source>
</evidence>
<keyword evidence="5" id="KW-1185">Reference proteome</keyword>
<dbReference type="InterPro" id="IPR036318">
    <property type="entry name" value="FAD-bd_PCMH-like_sf"/>
</dbReference>
<dbReference type="InterPro" id="IPR016169">
    <property type="entry name" value="FAD-bd_PCMH_sub2"/>
</dbReference>
<organism evidence="4 5">
    <name type="scientific">Pseudooceanicola lipolyticus</name>
    <dbReference type="NCBI Taxonomy" id="2029104"/>
    <lineage>
        <taxon>Bacteria</taxon>
        <taxon>Pseudomonadati</taxon>
        <taxon>Pseudomonadota</taxon>
        <taxon>Alphaproteobacteria</taxon>
        <taxon>Rhodobacterales</taxon>
        <taxon>Paracoccaceae</taxon>
        <taxon>Pseudooceanicola</taxon>
    </lineage>
</organism>
<comment type="caution">
    <text evidence="4">The sequence shown here is derived from an EMBL/GenBank/DDBJ whole genome shotgun (WGS) entry which is preliminary data.</text>
</comment>
<dbReference type="GO" id="GO:0071949">
    <property type="term" value="F:FAD binding"/>
    <property type="evidence" value="ECO:0007669"/>
    <property type="project" value="InterPro"/>
</dbReference>
<dbReference type="PANTHER" id="PTHR11748:SF103">
    <property type="entry name" value="GLYCOLATE OXIDASE SUBUNIT GLCE"/>
    <property type="match status" value="1"/>
</dbReference>
<dbReference type="Gene3D" id="3.30.465.10">
    <property type="match status" value="1"/>
</dbReference>
<dbReference type="RefSeq" id="WP_100162830.1">
    <property type="nucleotide sequence ID" value="NZ_PGTB01000046.1"/>
</dbReference>
<dbReference type="EMBL" id="PGTB01000046">
    <property type="protein sequence ID" value="PJE36344.1"/>
    <property type="molecule type" value="Genomic_DNA"/>
</dbReference>
<sequence>MQAPASEADLCKFVQAAGGPLAIRGGGTRGVQAEGAVLSTQELTGIQLYEPGALTLVAAAGTPLAEIEAALAAENQRLAFEPMDHRGLLGTQGEPTIGGVVAANVSGPRRVAAGACRDFLLGVRFVDGQGQAISNGGRVMKNVTGYDLVKLLCGSHGTLGVLSEVSLKVLPRAETAATLLLPGLDTGAAVAALSAALGSPFDVTGAAYGDLGDGPAAMIRIEGFADSVTYRAGRLADLLGRFGAVEPVPSAEQSAAIWRAVRDVAPFQGQPGDLWRISVKPGDAPGLAAQLGAEQLLFDWGGGLIWARMAEGSDLRARMTVPGHATLMRASADTVARLGRFHPESEPLARISAGLRARFDPRGIFNRGLMGADAALQE</sequence>
<keyword evidence="1" id="KW-0285">Flavoprotein</keyword>
<evidence type="ECO:0000313" key="4">
    <source>
        <dbReference type="EMBL" id="PJE36344.1"/>
    </source>
</evidence>
<accession>A0A2M8J0Q9</accession>
<protein>
    <submittedName>
        <fullName evidence="4">2-hydroxy-acid oxidase</fullName>
    </submittedName>
</protein>
<dbReference type="SUPFAM" id="SSF56176">
    <property type="entry name" value="FAD-binding/transporter-associated domain-like"/>
    <property type="match status" value="1"/>
</dbReference>
<dbReference type="InterPro" id="IPR016166">
    <property type="entry name" value="FAD-bd_PCMH"/>
</dbReference>
<dbReference type="SUPFAM" id="SSF55103">
    <property type="entry name" value="FAD-linked oxidases, C-terminal domain"/>
    <property type="match status" value="1"/>
</dbReference>
<dbReference type="PROSITE" id="PS51387">
    <property type="entry name" value="FAD_PCMH"/>
    <property type="match status" value="1"/>
</dbReference>
<dbReference type="Pfam" id="PF01565">
    <property type="entry name" value="FAD_binding_4"/>
    <property type="match status" value="1"/>
</dbReference>
<dbReference type="InterPro" id="IPR016164">
    <property type="entry name" value="FAD-linked_Oxase-like_C"/>
</dbReference>
<dbReference type="Proteomes" id="UP000231553">
    <property type="component" value="Unassembled WGS sequence"/>
</dbReference>
<proteinExistence type="predicted"/>
<evidence type="ECO:0000256" key="1">
    <source>
        <dbReference type="ARBA" id="ARBA00022630"/>
    </source>
</evidence>
<dbReference type="GO" id="GO:0003824">
    <property type="term" value="F:catalytic activity"/>
    <property type="evidence" value="ECO:0007669"/>
    <property type="project" value="InterPro"/>
</dbReference>
<keyword evidence="2" id="KW-0274">FAD</keyword>